<comment type="caution">
    <text evidence="2">The sequence shown here is derived from an EMBL/GenBank/DDBJ whole genome shotgun (WGS) entry which is preliminary data.</text>
</comment>
<dbReference type="Proteomes" id="UP001501175">
    <property type="component" value="Unassembled WGS sequence"/>
</dbReference>
<feature type="domain" description="PKD" evidence="1">
    <location>
        <begin position="991"/>
        <end position="1023"/>
    </location>
</feature>
<keyword evidence="3" id="KW-1185">Reference proteome</keyword>
<dbReference type="SMART" id="SM00089">
    <property type="entry name" value="PKD"/>
    <property type="match status" value="1"/>
</dbReference>
<evidence type="ECO:0000313" key="2">
    <source>
        <dbReference type="EMBL" id="GAA4460552.1"/>
    </source>
</evidence>
<evidence type="ECO:0000259" key="1">
    <source>
        <dbReference type="PROSITE" id="PS50093"/>
    </source>
</evidence>
<reference evidence="3" key="1">
    <citation type="journal article" date="2019" name="Int. J. Syst. Evol. Microbiol.">
        <title>The Global Catalogue of Microorganisms (GCM) 10K type strain sequencing project: providing services to taxonomists for standard genome sequencing and annotation.</title>
        <authorList>
            <consortium name="The Broad Institute Genomics Platform"/>
            <consortium name="The Broad Institute Genome Sequencing Center for Infectious Disease"/>
            <person name="Wu L."/>
            <person name="Ma J."/>
        </authorList>
    </citation>
    <scope>NUCLEOTIDE SEQUENCE [LARGE SCALE GENOMIC DNA]</scope>
    <source>
        <strain evidence="3">JCM 17927</strain>
    </source>
</reference>
<dbReference type="Pfam" id="PF18911">
    <property type="entry name" value="PKD_4"/>
    <property type="match status" value="1"/>
</dbReference>
<dbReference type="PROSITE" id="PS50093">
    <property type="entry name" value="PKD"/>
    <property type="match status" value="1"/>
</dbReference>
<sequence length="1229" mass="137510">MFATIPTRFPEFVADQILTAQNLQDLFNYLDEQERLTRTNLIGIGIVCGLEVFVSSPGNAITITQGVGVTSAGYLVAVPQRTYTFFGEYNAEKDRYYDRFVDPTTKKQRIPIWELAVAGTPEAKTGLDQSFLKDKVVLIFVELVEIGNKNCDPDSCDDKGITVDVVFRPLLVEEANVAGLIGALNGDDPFKTGKPCVGWAEVKMPRYNVPATTLPDSASILKNYLMLLNEAFLQKIENTLTAAYATLQLMVAADFNQNPFTGLTNRFAFLYDGSLGVPQVLNVQYYYDFFSDLLQAYDELRLTCQRHGAVCCPDENLFPRHLLLGAAFNSATTYRHYFLPSPALGDSYTLVGELRFLFARLVQLVRSVDIPAGAGNGQIRKVPIVITPSKLGDVPLSQKAIPYYYDVLKDPALFDGWNFTKTQNGKGNTNLSYHAQQYNATDDHVRFPLRYELEPYNFFRIEGHIGLPWQTAFRQIYQLKQQHRLAFDVVALNGDFRSLIALLQQSLNNLGKVLAEQPEKWRQILCYFNDIEMQYDMQAAELRCTLGKVIRFLYDQPFANRQGDNNDTPVSQLLRKFDPNYKTKRETLGEAFDQWYPTVKDQPYITSAVMLQSSVITGAAAVLSPLSIMYYLEKIHEALPDGIIQLNITDLTARLQDACVIAERLIDQLLQQDATGQSRTNPELLLHLNAVVRVCKGSVMAELYRNFLFRFYLFMANQSFAMFSFLNSGIQHKAGVPVGGTFILVYHDALPQRNGNTNIRDIRGELTASFRGSDTTSGRADSDRVAEGPERIQLTNRTAASRTAFADIKSVKETGIFWLTQLITARSKEDELTDKELLEVVAEIQDGVVIADFYLPYVCASECAPMSYIVLGEDKGQEPPVQLRITLEPDQFCVIDRKEYPITVSPAGGEVKGEGVKKNADGAFVFVPATVNVGADASKAVTLTYEQGGQSVTTTVTVFLMPKADFDSQPATTSPMALRFINRSQFGQTNEWNFGDGGTSTAANPTHTYSAGGTFSVTLSVTNGPCSDETKKEVSVREPVTLKCTDLTIWRDAFAKLNSQPARVLARFRNAFPGFGAVSDAFGRVDQLLPRPQDEQQRELAQIMPPPEITRWMRELTAVITNPDQVAVRPLALELFRVLIGVVMFFSCVQKNDIDKEPVPTFDLWAVMTDGFIRSWQNAAANFTPAEREIVARMIDDAKAEFERTEQQEVAKRRYLEMLKRLIDILNSL</sequence>
<name>A0ABP8N389_9BACT</name>
<organism evidence="2 3">
    <name type="scientific">Nibrella saemangeumensis</name>
    <dbReference type="NCBI Taxonomy" id="1084526"/>
    <lineage>
        <taxon>Bacteria</taxon>
        <taxon>Pseudomonadati</taxon>
        <taxon>Bacteroidota</taxon>
        <taxon>Cytophagia</taxon>
        <taxon>Cytophagales</taxon>
        <taxon>Spirosomataceae</taxon>
        <taxon>Nibrella</taxon>
    </lineage>
</organism>
<dbReference type="RefSeq" id="WP_345245464.1">
    <property type="nucleotide sequence ID" value="NZ_BAABHD010000032.1"/>
</dbReference>
<dbReference type="EMBL" id="BAABHD010000032">
    <property type="protein sequence ID" value="GAA4460552.1"/>
    <property type="molecule type" value="Genomic_DNA"/>
</dbReference>
<dbReference type="Gene3D" id="2.60.40.10">
    <property type="entry name" value="Immunoglobulins"/>
    <property type="match status" value="1"/>
</dbReference>
<dbReference type="InterPro" id="IPR035986">
    <property type="entry name" value="PKD_dom_sf"/>
</dbReference>
<dbReference type="InterPro" id="IPR022409">
    <property type="entry name" value="PKD/Chitinase_dom"/>
</dbReference>
<dbReference type="CDD" id="cd00146">
    <property type="entry name" value="PKD"/>
    <property type="match status" value="1"/>
</dbReference>
<gene>
    <name evidence="2" type="ORF">GCM10023189_35820</name>
</gene>
<dbReference type="InterPro" id="IPR013783">
    <property type="entry name" value="Ig-like_fold"/>
</dbReference>
<evidence type="ECO:0000313" key="3">
    <source>
        <dbReference type="Proteomes" id="UP001501175"/>
    </source>
</evidence>
<dbReference type="InterPro" id="IPR000601">
    <property type="entry name" value="PKD_dom"/>
</dbReference>
<accession>A0ABP8N389</accession>
<protein>
    <recommendedName>
        <fullName evidence="1">PKD domain-containing protein</fullName>
    </recommendedName>
</protein>
<proteinExistence type="predicted"/>
<dbReference type="SUPFAM" id="SSF49299">
    <property type="entry name" value="PKD domain"/>
    <property type="match status" value="1"/>
</dbReference>